<evidence type="ECO:0000313" key="2">
    <source>
        <dbReference type="EMBL" id="KEZ42886.1"/>
    </source>
</evidence>
<dbReference type="AlphaFoldDB" id="A0A084G6C4"/>
<dbReference type="Gene3D" id="3.40.50.150">
    <property type="entry name" value="Vaccinia Virus protein VP39"/>
    <property type="match status" value="1"/>
</dbReference>
<dbReference type="VEuPathDB" id="FungiDB:SAPIO_CDS5319"/>
<dbReference type="InterPro" id="IPR029063">
    <property type="entry name" value="SAM-dependent_MTases_sf"/>
</dbReference>
<dbReference type="RefSeq" id="XP_016642685.1">
    <property type="nucleotide sequence ID" value="XM_016787670.1"/>
</dbReference>
<gene>
    <name evidence="2" type="ORF">SAPIO_CDS5319</name>
</gene>
<name>A0A084G6C4_PSEDA</name>
<protein>
    <recommendedName>
        <fullName evidence="4">Methyltransferase domain-containing protein</fullName>
    </recommendedName>
</protein>
<dbReference type="Pfam" id="PF13489">
    <property type="entry name" value="Methyltransf_23"/>
    <property type="match status" value="1"/>
</dbReference>
<evidence type="ECO:0008006" key="4">
    <source>
        <dbReference type="Google" id="ProtNLM"/>
    </source>
</evidence>
<dbReference type="OMA" id="AEDANTR"/>
<dbReference type="SUPFAM" id="SSF53335">
    <property type="entry name" value="S-adenosyl-L-methionine-dependent methyltransferases"/>
    <property type="match status" value="1"/>
</dbReference>
<accession>A0A084G6C4</accession>
<keyword evidence="3" id="KW-1185">Reference proteome</keyword>
<evidence type="ECO:0000313" key="3">
    <source>
        <dbReference type="Proteomes" id="UP000028545"/>
    </source>
</evidence>
<organism evidence="2 3">
    <name type="scientific">Pseudallescheria apiosperma</name>
    <name type="common">Scedosporium apiospermum</name>
    <dbReference type="NCBI Taxonomy" id="563466"/>
    <lineage>
        <taxon>Eukaryota</taxon>
        <taxon>Fungi</taxon>
        <taxon>Dikarya</taxon>
        <taxon>Ascomycota</taxon>
        <taxon>Pezizomycotina</taxon>
        <taxon>Sordariomycetes</taxon>
        <taxon>Hypocreomycetidae</taxon>
        <taxon>Microascales</taxon>
        <taxon>Microascaceae</taxon>
        <taxon>Scedosporium</taxon>
    </lineage>
</organism>
<dbReference type="GeneID" id="27724391"/>
<dbReference type="Proteomes" id="UP000028545">
    <property type="component" value="Unassembled WGS sequence"/>
</dbReference>
<dbReference type="PANTHER" id="PTHR43591:SF10">
    <property type="entry name" value="ABC TRANSMEMBRANE TYPE-1 DOMAIN-CONTAINING PROTEIN-RELATED"/>
    <property type="match status" value="1"/>
</dbReference>
<dbReference type="OrthoDB" id="184880at2759"/>
<dbReference type="KEGG" id="sapo:SAPIO_CDS5319"/>
<sequence length="308" mass="34425">MANQEAAASSPPGAEDANTRIEVDAAFNDDDSAYAASLVSDTTSLRTSFREYKWEHGRRYTAAEDTKYWGPNDEKQQAAEDLLHEMHKFILEGKLHQAPLSDPKTALDVGCGIGSWAIEFADENPACTVTGIDLSPIQPTFVPPNLRFEVDDINKPWTYPEGHFDFVHIRNMLGTVPNWTEFHKTAFKHIKPGGWVEQVELSSVMRSEDGSIPEGSAIQRWTGLFDDIGDKLGITFRAAESAYPAITEAGFINVTQRIIKVPLGPWPKDKRLKSWGQWCRYFSLEGMEGFALRSFVDVLGAHCLRSET</sequence>
<dbReference type="PANTHER" id="PTHR43591">
    <property type="entry name" value="METHYLTRANSFERASE"/>
    <property type="match status" value="1"/>
</dbReference>
<proteinExistence type="inferred from homology"/>
<dbReference type="HOGENOM" id="CLU_010595_0_2_1"/>
<comment type="caution">
    <text evidence="2">The sequence shown here is derived from an EMBL/GenBank/DDBJ whole genome shotgun (WGS) entry which is preliminary data.</text>
</comment>
<reference evidence="2 3" key="1">
    <citation type="journal article" date="2014" name="Genome Announc.">
        <title>Draft genome sequence of the pathogenic fungus Scedosporium apiospermum.</title>
        <authorList>
            <person name="Vandeputte P."/>
            <person name="Ghamrawi S."/>
            <person name="Rechenmann M."/>
            <person name="Iltis A."/>
            <person name="Giraud S."/>
            <person name="Fleury M."/>
            <person name="Thornton C."/>
            <person name="Delhaes L."/>
            <person name="Meyer W."/>
            <person name="Papon N."/>
            <person name="Bouchara J.P."/>
        </authorList>
    </citation>
    <scope>NUCLEOTIDE SEQUENCE [LARGE SCALE GENOMIC DNA]</scope>
    <source>
        <strain evidence="2 3">IHEM 14462</strain>
    </source>
</reference>
<dbReference type="GO" id="GO:0008168">
    <property type="term" value="F:methyltransferase activity"/>
    <property type="evidence" value="ECO:0007669"/>
    <property type="project" value="TreeGrafter"/>
</dbReference>
<evidence type="ECO:0000256" key="1">
    <source>
        <dbReference type="ARBA" id="ARBA00038158"/>
    </source>
</evidence>
<dbReference type="EMBL" id="JOWA01000098">
    <property type="protein sequence ID" value="KEZ42886.1"/>
    <property type="molecule type" value="Genomic_DNA"/>
</dbReference>
<comment type="similarity">
    <text evidence="1">Belongs to the methyltransferase superfamily. LaeA methyltransferase family.</text>
</comment>
<dbReference type="CDD" id="cd02440">
    <property type="entry name" value="AdoMet_MTases"/>
    <property type="match status" value="1"/>
</dbReference>